<accession>A0ABW6A1F5</accession>
<dbReference type="EC" id="5.1.3.32" evidence="3"/>
<sequence>MKRLPFCLFVLILLFAGSLRATDIYVSPQGNDNNDGSINNPLQTLQAAIKKARALRRTQAPGIQQGITIQLQKGVYPVYETISIKAEDAGTAQSPLVINGAGREQTIISGGIAINNWNKLSYTVKGLQTGVHQYLWVADVPVVNGIPLQFRQLWVNNRKAARAKYFNGNTMGRILDWNKTDASCKILLPKPIQVKQSTPPELFIHQWWAIAMLRIKQVKYNRDTASVYFYEPESKIQNEHPWPAPWISKHTGNSAFNLTNAIEFLDEPGEWYLDSTAKKMYYWPLPGEQMNRATVMAPFTETLISINGTADKPVQEVYFKNLQFAHTGWQRPALYGHVPHQAGMYMTEAYKLRPAGTAERPQLDNQAWIGRPAAAVEVNYASHTGFANCLFTRMASTALDYHTGVYDNMVTGNVFKNIGGTAIMGGVFAEPSREIHTTYFPKDTSLYCNRLTLTNNVITDVANEDWSCAAIALGYTRNSMVANNHIENTSYSGISMGWGWNPNENMMRNNTVRANRIVLYGKHNYDCAGVYTLSAQPGSVIEENYVDSVYKAPYAHLPSHWFYLYTDEGSSNITIRNNYSPATKYLQNNNGPGNSWEDNGPQVPAAIQRKAGVLNKELLQYIQGYDKAYAINEEHPEVIEIIVHRDSVLNIQQLKTFLHQYQVDSNAVYQWKNRFVVYARMQDVGVMEGRIQKRFPGTTVKAYYDLFYQYNKKQHCSDKELAGEWDHFIITANLVADTKKQQQYLEDHATQFEKWPEVAKGFCNAGFQQLLLFKHDRQLMLIISVPKGKTLAELDPKTTENNPRVHEWNKRMSRYQEGIEGTVKGEVWVELRKL</sequence>
<dbReference type="SUPFAM" id="SSF51126">
    <property type="entry name" value="Pectin lyase-like"/>
    <property type="match status" value="1"/>
</dbReference>
<evidence type="ECO:0000313" key="3">
    <source>
        <dbReference type="EMBL" id="MFD2918295.1"/>
    </source>
</evidence>
<comment type="caution">
    <text evidence="3">The sequence shown here is derived from an EMBL/GenBank/DDBJ whole genome shotgun (WGS) entry which is preliminary data.</text>
</comment>
<protein>
    <submittedName>
        <fullName evidence="3">L-rhamnose mutarotase</fullName>
        <ecNumber evidence="3">5.1.3.32</ecNumber>
    </submittedName>
</protein>
<dbReference type="GO" id="GO:0062192">
    <property type="term" value="F:L-rhamnose mutarotase activity"/>
    <property type="evidence" value="ECO:0007669"/>
    <property type="project" value="UniProtKB-EC"/>
</dbReference>
<feature type="signal peptide" evidence="1">
    <location>
        <begin position="1"/>
        <end position="21"/>
    </location>
</feature>
<organism evidence="3 4">
    <name type="scientific">Terrimonas rubra</name>
    <dbReference type="NCBI Taxonomy" id="1035890"/>
    <lineage>
        <taxon>Bacteria</taxon>
        <taxon>Pseudomonadati</taxon>
        <taxon>Bacteroidota</taxon>
        <taxon>Chitinophagia</taxon>
        <taxon>Chitinophagales</taxon>
        <taxon>Chitinophagaceae</taxon>
        <taxon>Terrimonas</taxon>
    </lineage>
</organism>
<dbReference type="Gene3D" id="2.160.20.10">
    <property type="entry name" value="Single-stranded right-handed beta-helix, Pectin lyase-like"/>
    <property type="match status" value="2"/>
</dbReference>
<dbReference type="Gene3D" id="3.30.70.100">
    <property type="match status" value="1"/>
</dbReference>
<dbReference type="InterPro" id="IPR006626">
    <property type="entry name" value="PbH1"/>
</dbReference>
<dbReference type="SUPFAM" id="SSF54909">
    <property type="entry name" value="Dimeric alpha+beta barrel"/>
    <property type="match status" value="1"/>
</dbReference>
<proteinExistence type="predicted"/>
<name>A0ABW6A1F5_9BACT</name>
<evidence type="ECO:0000259" key="2">
    <source>
        <dbReference type="Pfam" id="PF21231"/>
    </source>
</evidence>
<dbReference type="Proteomes" id="UP001597511">
    <property type="component" value="Unassembled WGS sequence"/>
</dbReference>
<feature type="domain" description="GH141-like insertion" evidence="2">
    <location>
        <begin position="135"/>
        <end position="284"/>
    </location>
</feature>
<dbReference type="InterPro" id="IPR012334">
    <property type="entry name" value="Pectin_lyas_fold"/>
</dbReference>
<keyword evidence="4" id="KW-1185">Reference proteome</keyword>
<dbReference type="InterPro" id="IPR011008">
    <property type="entry name" value="Dimeric_a/b-barrel"/>
</dbReference>
<keyword evidence="3" id="KW-0413">Isomerase</keyword>
<gene>
    <name evidence="3" type="ORF">ACFS6H_01160</name>
</gene>
<dbReference type="RefSeq" id="WP_386094169.1">
    <property type="nucleotide sequence ID" value="NZ_JBHUOZ010000001.1"/>
</dbReference>
<dbReference type="EMBL" id="JBHUOZ010000001">
    <property type="protein sequence ID" value="MFD2918295.1"/>
    <property type="molecule type" value="Genomic_DNA"/>
</dbReference>
<dbReference type="Pfam" id="PF21231">
    <property type="entry name" value="GH141_M"/>
    <property type="match status" value="1"/>
</dbReference>
<feature type="chain" id="PRO_5047384481" evidence="1">
    <location>
        <begin position="22"/>
        <end position="834"/>
    </location>
</feature>
<evidence type="ECO:0000256" key="1">
    <source>
        <dbReference type="SAM" id="SignalP"/>
    </source>
</evidence>
<evidence type="ECO:0000313" key="4">
    <source>
        <dbReference type="Proteomes" id="UP001597511"/>
    </source>
</evidence>
<dbReference type="PANTHER" id="PTHR36453">
    <property type="entry name" value="SECRETED PROTEIN-RELATED"/>
    <property type="match status" value="1"/>
</dbReference>
<dbReference type="PANTHER" id="PTHR36453:SF1">
    <property type="entry name" value="RIGHT HANDED BETA HELIX DOMAIN-CONTAINING PROTEIN"/>
    <property type="match status" value="1"/>
</dbReference>
<dbReference type="InterPro" id="IPR011050">
    <property type="entry name" value="Pectin_lyase_fold/virulence"/>
</dbReference>
<dbReference type="InterPro" id="IPR008000">
    <property type="entry name" value="Rham/fucose_mutarotase"/>
</dbReference>
<dbReference type="Pfam" id="PF05336">
    <property type="entry name" value="rhaM"/>
    <property type="match status" value="1"/>
</dbReference>
<dbReference type="SMART" id="SM00710">
    <property type="entry name" value="PbH1"/>
    <property type="match status" value="4"/>
</dbReference>
<reference evidence="4" key="1">
    <citation type="journal article" date="2019" name="Int. J. Syst. Evol. Microbiol.">
        <title>The Global Catalogue of Microorganisms (GCM) 10K type strain sequencing project: providing services to taxonomists for standard genome sequencing and annotation.</title>
        <authorList>
            <consortium name="The Broad Institute Genomics Platform"/>
            <consortium name="The Broad Institute Genome Sequencing Center for Infectious Disease"/>
            <person name="Wu L."/>
            <person name="Ma J."/>
        </authorList>
    </citation>
    <scope>NUCLEOTIDE SEQUENCE [LARGE SCALE GENOMIC DNA]</scope>
    <source>
        <strain evidence="4">KCTC 23299</strain>
    </source>
</reference>
<dbReference type="InterPro" id="IPR048482">
    <property type="entry name" value="GH141_ins"/>
</dbReference>
<keyword evidence="1" id="KW-0732">Signal</keyword>